<dbReference type="Pfam" id="PF13376">
    <property type="entry name" value="OmdA"/>
    <property type="match status" value="1"/>
</dbReference>
<gene>
    <name evidence="1" type="ORF">UX70_C0001G0579</name>
</gene>
<dbReference type="PATRIC" id="fig|1619007.4.peg.567"/>
<accession>A0A0G4ARY9</accession>
<dbReference type="AlphaFoldDB" id="A0A0G4ARY9"/>
<dbReference type="STRING" id="1619007.UX70_C0001G0579"/>
<dbReference type="EMBL" id="CP011209">
    <property type="protein sequence ID" value="AKM78294.1"/>
    <property type="molecule type" value="Genomic_DNA"/>
</dbReference>
<dbReference type="Proteomes" id="UP000035656">
    <property type="component" value="Chromosome"/>
</dbReference>
<proteinExistence type="predicted"/>
<organism evidence="1 2">
    <name type="scientific">Candidatus Wolfebacteria bacterium GW2011_GWB1_47_1</name>
    <dbReference type="NCBI Taxonomy" id="1619007"/>
    <lineage>
        <taxon>Bacteria</taxon>
        <taxon>Candidatus Wolfeibacteriota</taxon>
    </lineage>
</organism>
<evidence type="ECO:0000313" key="1">
    <source>
        <dbReference type="EMBL" id="AKM78294.1"/>
    </source>
</evidence>
<dbReference type="KEGG" id="pwo:UX70_C0001G0579"/>
<sequence length="83" mass="9197">MVEKGLATGTVHTLPDDFRKALIANPAARALWGNITPLARNEWICWVTSGKKAETRSIRINKALSKLKGGIRRPCCWAGCIHR</sequence>
<reference evidence="1 2" key="1">
    <citation type="journal article" date="2015" name="Nature">
        <title>rRNA introns, odd ribosomes, and small enigmatic genomes across a large radiation of phyla.</title>
        <authorList>
            <person name="Brown C.T."/>
            <person name="Hug L.A."/>
            <person name="Thomas B.C."/>
            <person name="Sharon I."/>
            <person name="Castelle C.J."/>
            <person name="Singh A."/>
            <person name="Wilkins M.J."/>
            <person name="Williams K.H."/>
            <person name="Banfield J.F."/>
        </authorList>
    </citation>
    <scope>NUCLEOTIDE SEQUENCE [LARGE SCALE GENOMIC DNA]</scope>
</reference>
<protein>
    <recommendedName>
        <fullName evidence="3">YdeI/OmpD-associated family protein</fullName>
    </recommendedName>
</protein>
<evidence type="ECO:0008006" key="3">
    <source>
        <dbReference type="Google" id="ProtNLM"/>
    </source>
</evidence>
<name>A0A0G4ARY9_9BACT</name>
<evidence type="ECO:0000313" key="2">
    <source>
        <dbReference type="Proteomes" id="UP000035656"/>
    </source>
</evidence>